<proteinExistence type="predicted"/>
<evidence type="ECO:0000313" key="2">
    <source>
        <dbReference type="EMBL" id="KAF6305977.1"/>
    </source>
</evidence>
<dbReference type="Proteomes" id="UP000585614">
    <property type="component" value="Unassembled WGS sequence"/>
</dbReference>
<protein>
    <submittedName>
        <fullName evidence="2">Cold inducible RNA binding protein</fullName>
    </submittedName>
</protein>
<evidence type="ECO:0000313" key="3">
    <source>
        <dbReference type="Proteomes" id="UP000585614"/>
    </source>
</evidence>
<organism evidence="2 3">
    <name type="scientific">Rhinolophus ferrumequinum</name>
    <name type="common">Greater horseshoe bat</name>
    <dbReference type="NCBI Taxonomy" id="59479"/>
    <lineage>
        <taxon>Eukaryota</taxon>
        <taxon>Metazoa</taxon>
        <taxon>Chordata</taxon>
        <taxon>Craniata</taxon>
        <taxon>Vertebrata</taxon>
        <taxon>Euteleostomi</taxon>
        <taxon>Mammalia</taxon>
        <taxon>Eutheria</taxon>
        <taxon>Laurasiatheria</taxon>
        <taxon>Chiroptera</taxon>
        <taxon>Yinpterochiroptera</taxon>
        <taxon>Rhinolophoidea</taxon>
        <taxon>Rhinolophidae</taxon>
        <taxon>Rhinolophinae</taxon>
        <taxon>Rhinolophus</taxon>
    </lineage>
</organism>
<dbReference type="EMBL" id="JACAGC010000017">
    <property type="protein sequence ID" value="KAF6305977.1"/>
    <property type="molecule type" value="Genomic_DNA"/>
</dbReference>
<feature type="region of interest" description="Disordered" evidence="1">
    <location>
        <begin position="43"/>
        <end position="73"/>
    </location>
</feature>
<dbReference type="AlphaFoldDB" id="A0A7J7TZB4"/>
<feature type="compositionally biased region" description="Gly residues" evidence="1">
    <location>
        <begin position="45"/>
        <end position="56"/>
    </location>
</feature>
<comment type="caution">
    <text evidence="2">The sequence shown here is derived from an EMBL/GenBank/DDBJ whole genome shotgun (WGS) entry which is preliminary data.</text>
</comment>
<evidence type="ECO:0000256" key="1">
    <source>
        <dbReference type="SAM" id="MobiDB-lite"/>
    </source>
</evidence>
<name>A0A7J7TZB4_RHIFE</name>
<gene>
    <name evidence="2" type="ORF">mRhiFer1_002905</name>
</gene>
<accession>A0A7J7TZB4</accession>
<sequence>MSLLILITNLREWLMQQPAAADWELYGGALAWQGEVQRGQRVGQRGVGGGLGGAEPGGEVHKAGHPLPPSLAR</sequence>
<reference evidence="2 3" key="1">
    <citation type="journal article" date="2020" name="Nature">
        <title>Six reference-quality genomes reveal evolution of bat adaptations.</title>
        <authorList>
            <person name="Jebb D."/>
            <person name="Huang Z."/>
            <person name="Pippel M."/>
            <person name="Hughes G.M."/>
            <person name="Lavrichenko K."/>
            <person name="Devanna P."/>
            <person name="Winkler S."/>
            <person name="Jermiin L.S."/>
            <person name="Skirmuntt E.C."/>
            <person name="Katzourakis A."/>
            <person name="Burkitt-Gray L."/>
            <person name="Ray D.A."/>
            <person name="Sullivan K.A.M."/>
            <person name="Roscito J.G."/>
            <person name="Kirilenko B.M."/>
            <person name="Davalos L.M."/>
            <person name="Corthals A.P."/>
            <person name="Power M.L."/>
            <person name="Jones G."/>
            <person name="Ransome R.D."/>
            <person name="Dechmann D.K.N."/>
            <person name="Locatelli A.G."/>
            <person name="Puechmaille S.J."/>
            <person name="Fedrigo O."/>
            <person name="Jarvis E.D."/>
            <person name="Hiller M."/>
            <person name="Vernes S.C."/>
            <person name="Myers E.W."/>
            <person name="Teeling E.C."/>
        </authorList>
    </citation>
    <scope>NUCLEOTIDE SEQUENCE [LARGE SCALE GENOMIC DNA]</scope>
    <source>
        <strain evidence="2">MRhiFer1</strain>
        <tissue evidence="2">Lung</tissue>
    </source>
</reference>